<accession>A0A7Y9WY31</accession>
<dbReference type="PANTHER" id="PTHR34819:SF3">
    <property type="entry name" value="CELL SURFACE PROTEIN"/>
    <property type="match status" value="1"/>
</dbReference>
<organism evidence="4 5">
    <name type="scientific">Micromonospora jinlongensis</name>
    <dbReference type="NCBI Taxonomy" id="1287877"/>
    <lineage>
        <taxon>Bacteria</taxon>
        <taxon>Bacillati</taxon>
        <taxon>Actinomycetota</taxon>
        <taxon>Actinomycetes</taxon>
        <taxon>Micromonosporales</taxon>
        <taxon>Micromonosporaceae</taxon>
        <taxon>Micromonospora</taxon>
    </lineage>
</organism>
<feature type="region of interest" description="Disordered" evidence="1">
    <location>
        <begin position="1"/>
        <end position="20"/>
    </location>
</feature>
<proteinExistence type="predicted"/>
<keyword evidence="2" id="KW-0472">Membrane</keyword>
<evidence type="ECO:0000256" key="2">
    <source>
        <dbReference type="SAM" id="Phobius"/>
    </source>
</evidence>
<comment type="caution">
    <text evidence="4">The sequence shown here is derived from an EMBL/GenBank/DDBJ whole genome shotgun (WGS) entry which is preliminary data.</text>
</comment>
<dbReference type="EMBL" id="JACCHK010000001">
    <property type="protein sequence ID" value="NYH41614.1"/>
    <property type="molecule type" value="Genomic_DNA"/>
</dbReference>
<dbReference type="InterPro" id="IPR057693">
    <property type="entry name" value="DUF7933"/>
</dbReference>
<evidence type="ECO:0000256" key="1">
    <source>
        <dbReference type="SAM" id="MobiDB-lite"/>
    </source>
</evidence>
<dbReference type="InterPro" id="IPR013783">
    <property type="entry name" value="Ig-like_fold"/>
</dbReference>
<dbReference type="Gene3D" id="2.60.40.10">
    <property type="entry name" value="Immunoglobulins"/>
    <property type="match status" value="3"/>
</dbReference>
<dbReference type="InterPro" id="IPR051172">
    <property type="entry name" value="Chlamydia_OmcB"/>
</dbReference>
<feature type="transmembrane region" description="Helical" evidence="2">
    <location>
        <begin position="2312"/>
        <end position="2336"/>
    </location>
</feature>
<protein>
    <submittedName>
        <fullName evidence="4">Putative repeat protein (TIGR01451 family)</fullName>
    </submittedName>
</protein>
<dbReference type="GO" id="GO:0005975">
    <property type="term" value="P:carbohydrate metabolic process"/>
    <property type="evidence" value="ECO:0007669"/>
    <property type="project" value="UniProtKB-ARBA"/>
</dbReference>
<dbReference type="InterPro" id="IPR007474">
    <property type="entry name" value="ApaG_domain"/>
</dbReference>
<feature type="region of interest" description="Disordered" evidence="1">
    <location>
        <begin position="25"/>
        <end position="55"/>
    </location>
</feature>
<sequence>MPGPGGSGADGETYTADPAWSPGAGACNGWIMRQDSPLPPNGGSPPITNNDQCGRSDAWGRLQEMARDMGLFQGQSAEEAATNQVLTEYTNSPTGAQLPGYQLETDNNTIPAIGGHFYEVSAIFAERNCTVPSAQRARLRFELLLNGVPTVLAENLSPCTDPGAEIINNTWIAQLRSLALQLSVADTPTLGLRLYNATATGIGNDVAFDLPQIVDVTPQLDKAFSPTTIGQGQTSTLTFTITNTNDLQAKNGMSFTDTLPANVTATGVNSTTCSGATVTAPAGATSVDFAGNIDLGVASCMISVQVTSTVVGSYTNTGCVAPDGSTIPGCESNFPTIVGINPPGSATLTVIPTVDLAVVKTGSSSPYVPGAPFSYTVTVTNGGPSDAVGATLTDPLPAPLAGFTWTCTASAGSTCTASGTGSIDDTITVLAGGTVTYTIGGTVPSGTTGDLTNTATLTPPDGVSDPDCTPNCSSTVVTPAALTVDLAVVKTASPSPYVPGAPFSYTVTVTNGGPSDAVGATLTDPLPAPLAGFTWTCTASAGSTCTASGTGNINDTITVLAGGTVTYTIGGTVPSGTTGDLTNTATLTPPDGVSDPECTPNCSSTVVTPAALTVDLAVVKTASPSPYVPGAAFSYTVTVTNGGPSDAVGATLTDPLPAPLAGFTWTCTASAGSTCTASGTGNINDTITVLAGGTVTYTISGTVPSGTTGDLTNTAALTPPPGATDPDCTPNCSSTVVTPAGPVVDLAVVKTASANPYIPGAAFSYTVTVTNGGPSDAVGATLTDPLPAPLAGFTWTCEASTGSTCTASGTGSINDTITVLAGGTVTYTISGTVPSGTTGDLTNTATLTPPDGVTDTDCTPNCSSTVVTPAALTVDLAVVKTASPSPYVPGAPFTYTVTVANGGPSDAVGANLTDPLPAPLAGFTWTCTASAGSTCTASGTGSIDDTITVLAGGTVTYTISGTVPSGITGDLTNTATLTPPEGVTDPDCTPNCSSTVVTPAALTVDLAVVKTASPSRYVPGAPFTYTVTVTNGGPSDAVGANLTDPLPAPLAGFTWTCTASTGSTCTASGTGSINDTITVLAGGTVTYTISGTVPSGITGDLTNTATLTPPGGAIDPDCSPNCSSTAVTPAGPVVDLAVVKTATPNPYVPGTPLTYAVTVTNGGPSDAVGATLTDPLPAPLAGFTWTCAASVGSTCTASGTGSINDTITVLAGGTVTYTISGTVPSGTTGDLSNTATLTPPEGVTDPECTPNCSSTVVTPAALTVDLAVVKTASPSPYVPGAPLTYTVTVTNGGPSDAVGATLTDPLPAPLAGFTWACEASTGSTCTASGTGSINDTITVLAGGTVTYTISGTVPSGTTGDLTNTATLTPPAGASDPECTPTCSSTVVTPAALTVDLAVVKTASPSPYVPGAPFTYTVTVTNGGPSDAVGTNLTDPLPAPLAGFTWTCEASVGSTCTASGTGSINDTITVLAGGTVTYTISGTVPSGTTGDLTNTATLTPPPGAIDPDCTPNCSSTVVTPAGPVVDLAVVKTANPSPYVPGAPFTYTVTVTNGGPSDAVGANLTDPLPAPLSEFSWTCAASTGSTCTASGTGNINDTITVLAGGTVTYTISGTVPSGTTGDLSNTATLTPPAGASDPECTPSCSSTVVTPAALTVDLAVVKTASPSPYVPGTPFTYTVTVTNGGPSDAVGANLTDPLPAPLAGFTWACEASAGSTCTASGTGNINDTITVLAGGTVTYTISGTVPSGTTGDLTNTATLTPPEGVTDPDCTPTCSSTVVTPAALTVDLAVVKTASPSPYVPGTPFTYTVTVTNGGPSDAVGATLTDPLPAPLAGFTWTCEASAGSTCTASGTGSINDTITVLAGGTVTYTISGTVPSGTTGDLSNTATLTPPPGTIDPDCTPNCSSTVVTPAAPTVDLTVTKTATPSPYVPGTSLTYTVTVTNGGPSDAVGANLTDPLPAPLAGFTWTCAASAGSTCTASGTGDINDTITVLAGGTVTYTISGTVPSGTTGDLSNTATLTPPGGAIDPDCNPSCSSTVVTPAALTVDLAVVKTASPSPYVPGTPFNYTVTVTNGGPSDAVGANLTDPLPAPLAGFTWTCEASTGSTCTASGTGSINDTITVLAGGTVTYTISGTVPPETAGDLTNTATLTPPEGATDPDCTPTCSSTVVTPAAPTVGLAVVKTATPSPYVPGAPLTFTVTVTNRGPSDAIGANLTDPLPAPLAGFTWTCAASTGSSCTASGTGSINDTITVLAGGTVTYTISGTVPKGTAGDLTNTATLTPPDGVTDPDCTPNCSSTVVLTGPIPPMPVTGGRLTAIAALGASVAALGVLLVGGLALIRLRTRREP</sequence>
<name>A0A7Y9WY31_9ACTN</name>
<reference evidence="4 5" key="1">
    <citation type="submission" date="2020-07" db="EMBL/GenBank/DDBJ databases">
        <title>Sequencing the genomes of 1000 actinobacteria strains.</title>
        <authorList>
            <person name="Klenk H.-P."/>
        </authorList>
    </citation>
    <scope>NUCLEOTIDE SEQUENCE [LARGE SCALE GENOMIC DNA]</scope>
    <source>
        <strain evidence="4 5">DSM 45876</strain>
    </source>
</reference>
<evidence type="ECO:0000313" key="5">
    <source>
        <dbReference type="Proteomes" id="UP000523545"/>
    </source>
</evidence>
<evidence type="ECO:0000313" key="4">
    <source>
        <dbReference type="EMBL" id="NYH41614.1"/>
    </source>
</evidence>
<dbReference type="Pfam" id="PF25564">
    <property type="entry name" value="DUF7933"/>
    <property type="match status" value="1"/>
</dbReference>
<gene>
    <name evidence="4" type="ORF">HNR22_001341</name>
</gene>
<evidence type="ECO:0000259" key="3">
    <source>
        <dbReference type="PROSITE" id="PS51087"/>
    </source>
</evidence>
<dbReference type="InterPro" id="IPR047589">
    <property type="entry name" value="DUF11_rpt"/>
</dbReference>
<keyword evidence="2" id="KW-0812">Transmembrane</keyword>
<keyword evidence="5" id="KW-1185">Reference proteome</keyword>
<dbReference type="Pfam" id="PF01345">
    <property type="entry name" value="DUF11"/>
    <property type="match status" value="15"/>
</dbReference>
<dbReference type="PANTHER" id="PTHR34819">
    <property type="entry name" value="LARGE CYSTEINE-RICH PERIPLASMIC PROTEIN OMCB"/>
    <property type="match status" value="1"/>
</dbReference>
<dbReference type="Proteomes" id="UP000523545">
    <property type="component" value="Unassembled WGS sequence"/>
</dbReference>
<dbReference type="InterPro" id="IPR001434">
    <property type="entry name" value="OmcB-like_DUF11"/>
</dbReference>
<keyword evidence="2" id="KW-1133">Transmembrane helix</keyword>
<dbReference type="PROSITE" id="PS51087">
    <property type="entry name" value="APAG"/>
    <property type="match status" value="1"/>
</dbReference>
<feature type="domain" description="ApaG" evidence="3">
    <location>
        <begin position="735"/>
        <end position="888"/>
    </location>
</feature>
<dbReference type="NCBIfam" id="TIGR01451">
    <property type="entry name" value="B_ant_repeat"/>
    <property type="match status" value="15"/>
</dbReference>